<gene>
    <name evidence="6" type="ORF">BJ085DRAFT_36957</name>
</gene>
<dbReference type="CDD" id="cd06559">
    <property type="entry name" value="Endonuclease_V"/>
    <property type="match status" value="1"/>
</dbReference>
<evidence type="ECO:0000256" key="1">
    <source>
        <dbReference type="ARBA" id="ARBA00004496"/>
    </source>
</evidence>
<dbReference type="HAMAP" id="MF_00801">
    <property type="entry name" value="Endonuclease_5"/>
    <property type="match status" value="1"/>
</dbReference>
<dbReference type="Gene3D" id="3.30.2170.10">
    <property type="entry name" value="archaeoglobus fulgidus dsm 4304 superfamily"/>
    <property type="match status" value="1"/>
</dbReference>
<evidence type="ECO:0000313" key="7">
    <source>
        <dbReference type="Proteomes" id="UP000268162"/>
    </source>
</evidence>
<proteinExistence type="inferred from homology"/>
<evidence type="ECO:0000256" key="5">
    <source>
        <dbReference type="ARBA" id="ARBA00022801"/>
    </source>
</evidence>
<evidence type="ECO:0000313" key="6">
    <source>
        <dbReference type="EMBL" id="RKP40407.1"/>
    </source>
</evidence>
<keyword evidence="5" id="KW-0378">Hydrolase</keyword>
<comment type="subcellular location">
    <subcellularLocation>
        <location evidence="1">Cytoplasm</location>
    </subcellularLocation>
</comment>
<dbReference type="InterPro" id="IPR007581">
    <property type="entry name" value="Endonuclease-V"/>
</dbReference>
<evidence type="ECO:0000256" key="4">
    <source>
        <dbReference type="ARBA" id="ARBA00022759"/>
    </source>
</evidence>
<dbReference type="Pfam" id="PF04493">
    <property type="entry name" value="Endonuclease_5"/>
    <property type="match status" value="1"/>
</dbReference>
<protein>
    <submittedName>
        <fullName evidence="6">Endonuclease V-domain-containing protein</fullName>
    </submittedName>
</protein>
<keyword evidence="7" id="KW-1185">Reference proteome</keyword>
<evidence type="ECO:0000256" key="2">
    <source>
        <dbReference type="ARBA" id="ARBA00022490"/>
    </source>
</evidence>
<keyword evidence="3" id="KW-0540">Nuclease</keyword>
<dbReference type="GO" id="GO:0006281">
    <property type="term" value="P:DNA repair"/>
    <property type="evidence" value="ECO:0007669"/>
    <property type="project" value="InterPro"/>
</dbReference>
<accession>A0A4Q0A2V8</accession>
<reference evidence="7" key="1">
    <citation type="journal article" date="2018" name="Nat. Microbiol.">
        <title>Leveraging single-cell genomics to expand the fungal tree of life.</title>
        <authorList>
            <person name="Ahrendt S.R."/>
            <person name="Quandt C.A."/>
            <person name="Ciobanu D."/>
            <person name="Clum A."/>
            <person name="Salamov A."/>
            <person name="Andreopoulos B."/>
            <person name="Cheng J.F."/>
            <person name="Woyke T."/>
            <person name="Pelin A."/>
            <person name="Henrissat B."/>
            <person name="Reynolds N.K."/>
            <person name="Benny G.L."/>
            <person name="Smith M.E."/>
            <person name="James T.Y."/>
            <person name="Grigoriev I.V."/>
        </authorList>
    </citation>
    <scope>NUCLEOTIDE SEQUENCE [LARGE SCALE GENOMIC DNA]</scope>
    <source>
        <strain evidence="7">RSA 468</strain>
    </source>
</reference>
<dbReference type="EMBL" id="ML002210">
    <property type="protein sequence ID" value="RKP40407.1"/>
    <property type="molecule type" value="Genomic_DNA"/>
</dbReference>
<dbReference type="GO" id="GO:0016891">
    <property type="term" value="F:RNA endonuclease activity producing 5'-phosphomonoesters, hydrolytic mechanism"/>
    <property type="evidence" value="ECO:0007669"/>
    <property type="project" value="TreeGrafter"/>
</dbReference>
<dbReference type="AlphaFoldDB" id="A0A4Q0A2V8"/>
<dbReference type="STRING" id="215637.A0A4Q0A2V8"/>
<sequence length="283" mass="30922">MSSTGPNSTPPPETSEAGTLDHGAHQHLLQAFQEQQLHLRNQLVTNDDLRTFQVHGSGEGPSPTFHFPELRLVGGVDISFTGEGFGTAVAGLVVLEFPSMNVVYAKFKECRFDLPYIPGYLAFREVPILQGMVRELREQAPELCPQIVLVDGNGVLHPRGFGLACHLGVVTNLPTIGVAKNFLQIDAEKDLTVARVRERMQQILDGGGDELALVGQSGRTWGAAVCTPGTTKPIYISTGHRVSLPTAVTLVRECCKFRIPEPIRMADQLTRQYIRNMADRPSA</sequence>
<evidence type="ECO:0000256" key="3">
    <source>
        <dbReference type="ARBA" id="ARBA00022722"/>
    </source>
</evidence>
<dbReference type="Proteomes" id="UP000268162">
    <property type="component" value="Unassembled WGS sequence"/>
</dbReference>
<dbReference type="GO" id="GO:0003727">
    <property type="term" value="F:single-stranded RNA binding"/>
    <property type="evidence" value="ECO:0007669"/>
    <property type="project" value="TreeGrafter"/>
</dbReference>
<organism evidence="6 7">
    <name type="scientific">Dimargaris cristalligena</name>
    <dbReference type="NCBI Taxonomy" id="215637"/>
    <lineage>
        <taxon>Eukaryota</taxon>
        <taxon>Fungi</taxon>
        <taxon>Fungi incertae sedis</taxon>
        <taxon>Zoopagomycota</taxon>
        <taxon>Kickxellomycotina</taxon>
        <taxon>Dimargaritomycetes</taxon>
        <taxon>Dimargaritales</taxon>
        <taxon>Dimargaritaceae</taxon>
        <taxon>Dimargaris</taxon>
    </lineage>
</organism>
<keyword evidence="4 6" id="KW-0255">Endonuclease</keyword>
<name>A0A4Q0A2V8_9FUNG</name>
<dbReference type="GO" id="GO:0005730">
    <property type="term" value="C:nucleolus"/>
    <property type="evidence" value="ECO:0007669"/>
    <property type="project" value="TreeGrafter"/>
</dbReference>
<dbReference type="PANTHER" id="PTHR28511:SF1">
    <property type="entry name" value="ENDONUCLEASE V"/>
    <property type="match status" value="1"/>
</dbReference>
<dbReference type="PANTHER" id="PTHR28511">
    <property type="entry name" value="ENDONUCLEASE V"/>
    <property type="match status" value="1"/>
</dbReference>
<keyword evidence="2" id="KW-0963">Cytoplasm</keyword>
<dbReference type="GO" id="GO:0005737">
    <property type="term" value="C:cytoplasm"/>
    <property type="evidence" value="ECO:0007669"/>
    <property type="project" value="UniProtKB-SubCell"/>
</dbReference>